<dbReference type="Gene3D" id="3.50.50.60">
    <property type="entry name" value="FAD/NAD(P)-binding domain"/>
    <property type="match status" value="2"/>
</dbReference>
<dbReference type="EMBL" id="DF933820">
    <property type="protein sequence ID" value="GAM37665.1"/>
    <property type="molecule type" value="Genomic_DNA"/>
</dbReference>
<dbReference type="Pfam" id="PF13738">
    <property type="entry name" value="Pyr_redox_3"/>
    <property type="match status" value="1"/>
</dbReference>
<comment type="cofactor">
    <cofactor evidence="1">
        <name>FAD</name>
        <dbReference type="ChEBI" id="CHEBI:57692"/>
    </cofactor>
</comment>
<evidence type="ECO:0000256" key="1">
    <source>
        <dbReference type="ARBA" id="ARBA00001974"/>
    </source>
</evidence>
<keyword evidence="2" id="KW-0503">Monooxygenase</keyword>
<evidence type="ECO:0008006" key="6">
    <source>
        <dbReference type="Google" id="ProtNLM"/>
    </source>
</evidence>
<dbReference type="Proteomes" id="UP000053095">
    <property type="component" value="Unassembled WGS sequence"/>
</dbReference>
<feature type="transmembrane region" description="Helical" evidence="3">
    <location>
        <begin position="394"/>
        <end position="417"/>
    </location>
</feature>
<dbReference type="InterPro" id="IPR036188">
    <property type="entry name" value="FAD/NAD-bd_sf"/>
</dbReference>
<dbReference type="InterPro" id="IPR051820">
    <property type="entry name" value="FAD-binding_MO"/>
</dbReference>
<keyword evidence="3" id="KW-1133">Transmembrane helix</keyword>
<reference evidence="5" key="1">
    <citation type="journal article" date="2015" name="Genome Announc.">
        <title>Draft genome sequence of Talaromyces cellulolyticus strain Y-94, a source of lignocellulosic biomass-degrading enzymes.</title>
        <authorList>
            <person name="Fujii T."/>
            <person name="Koike H."/>
            <person name="Sawayama S."/>
            <person name="Yano S."/>
            <person name="Inoue H."/>
        </authorList>
    </citation>
    <scope>NUCLEOTIDE SEQUENCE [LARGE SCALE GENOMIC DNA]</scope>
    <source>
        <strain evidence="5">Y-94</strain>
    </source>
</reference>
<sequence>MASFDVIIIGAGLGGINSAYRLQQQLPHLSYAILETRDKIGGTWDLFRYPGIRSDSDLDTYGFAWKPWNQPSPIGKGAEILNYMKEAAAEQGIDRHIKLRRQLRSASWSSEKQRWTLTVDDQSAAEGRRPLLYSARFLLLCTGYFDFHQPLETVIPGLENFQGHVVHPQFWPEDLDYAGKNVVVVGSGATAITLLPALAEKAARVTMLQRSPSYIVEIPSNRSGRDSWLSRFLPSWILHPWRRLISMLWSRYIFLSCQAHPEKARERLIGMLDGKLPPHLPVDPHFTPSYFPYDQRVTLTPDGDFFKCLRSGKGDVKTGVVKQVVTDGILVQTTTKEGDGDNEDLFLGADIIVTATGLKIQIGGGITFEVDGKSVSPSDQLLWRGSMMQGMPNFGLMLGYTSISYTLGLDAAVLIFCRVLKLMERKKATTVIPRVDPGVTLSLRPYDNLTSTYVLRGIHLLPKVADKAPWLPRSSILSDYWAAHFGRIDTCLEMIKGEGPGLQERKKTS</sequence>
<accession>A0A6V8H8V8</accession>
<dbReference type="AlphaFoldDB" id="A0A6V8H8V8"/>
<evidence type="ECO:0000313" key="4">
    <source>
        <dbReference type="EMBL" id="GAM37665.1"/>
    </source>
</evidence>
<gene>
    <name evidence="4" type="ORF">TCE0_024r07769</name>
</gene>
<dbReference type="SUPFAM" id="SSF51905">
    <property type="entry name" value="FAD/NAD(P)-binding domain"/>
    <property type="match status" value="2"/>
</dbReference>
<keyword evidence="2" id="KW-0560">Oxidoreductase</keyword>
<keyword evidence="5" id="KW-1185">Reference proteome</keyword>
<organism evidence="4 5">
    <name type="scientific">Talaromyces pinophilus</name>
    <name type="common">Penicillium pinophilum</name>
    <dbReference type="NCBI Taxonomy" id="128442"/>
    <lineage>
        <taxon>Eukaryota</taxon>
        <taxon>Fungi</taxon>
        <taxon>Dikarya</taxon>
        <taxon>Ascomycota</taxon>
        <taxon>Pezizomycotina</taxon>
        <taxon>Eurotiomycetes</taxon>
        <taxon>Eurotiomycetidae</taxon>
        <taxon>Eurotiales</taxon>
        <taxon>Trichocomaceae</taxon>
        <taxon>Talaromyces</taxon>
        <taxon>Talaromyces sect. Talaromyces</taxon>
    </lineage>
</organism>
<evidence type="ECO:0000256" key="2">
    <source>
        <dbReference type="ARBA" id="ARBA00023033"/>
    </source>
</evidence>
<proteinExistence type="predicted"/>
<evidence type="ECO:0000256" key="3">
    <source>
        <dbReference type="SAM" id="Phobius"/>
    </source>
</evidence>
<comment type="caution">
    <text evidence="4">The sequence shown here is derived from an EMBL/GenBank/DDBJ whole genome shotgun (WGS) entry which is preliminary data.</text>
</comment>
<dbReference type="PANTHER" id="PTHR43872:SF1">
    <property type="entry name" value="MONOOXYGENASE, PUTATIVE (AFU_ORTHOLOGUE AFUA_8G02570)-RELATED"/>
    <property type="match status" value="1"/>
</dbReference>
<name>A0A6V8H8V8_TALPI</name>
<keyword evidence="3" id="KW-0472">Membrane</keyword>
<protein>
    <recommendedName>
        <fullName evidence="6">FAD-containing monooxygenase EthA</fullName>
    </recommendedName>
</protein>
<keyword evidence="3" id="KW-0812">Transmembrane</keyword>
<dbReference type="GO" id="GO:0004497">
    <property type="term" value="F:monooxygenase activity"/>
    <property type="evidence" value="ECO:0007669"/>
    <property type="project" value="UniProtKB-KW"/>
</dbReference>
<dbReference type="PRINTS" id="PR00411">
    <property type="entry name" value="PNDRDTASEI"/>
</dbReference>
<dbReference type="PANTHER" id="PTHR43872">
    <property type="entry name" value="MONOOXYGENASE, PUTATIVE (AFU_ORTHOLOGUE AFUA_8G02570)-RELATED"/>
    <property type="match status" value="1"/>
</dbReference>
<evidence type="ECO:0000313" key="5">
    <source>
        <dbReference type="Proteomes" id="UP000053095"/>
    </source>
</evidence>